<evidence type="ECO:0000256" key="4">
    <source>
        <dbReference type="ARBA" id="ARBA00022737"/>
    </source>
</evidence>
<dbReference type="AlphaFoldDB" id="A0A913YXG7"/>
<keyword evidence="9" id="KW-1133">Transmembrane helix</keyword>
<dbReference type="OrthoDB" id="512473at2759"/>
<keyword evidence="9" id="KW-0472">Membrane</keyword>
<dbReference type="Pfam" id="PF21033">
    <property type="entry name" value="RMD1-3"/>
    <property type="match status" value="1"/>
</dbReference>
<dbReference type="PANTHER" id="PTHR16056">
    <property type="entry name" value="REGULATOR OF MICROTUBULE DYNAMICS PROTEIN"/>
    <property type="match status" value="1"/>
</dbReference>
<dbReference type="GO" id="GO:0097431">
    <property type="term" value="C:mitotic spindle pole"/>
    <property type="evidence" value="ECO:0007669"/>
    <property type="project" value="TreeGrafter"/>
</dbReference>
<dbReference type="Proteomes" id="UP000887568">
    <property type="component" value="Unplaced"/>
</dbReference>
<keyword evidence="3" id="KW-0963">Cytoplasm</keyword>
<keyword evidence="11" id="KW-1185">Reference proteome</keyword>
<sequence length="359" mass="40780">MFSNLHFKEILPALGMGIMVGVSGAVVSYRLRSQTTSVHSRLDKLTEAISALQREWRELRESLTAQGASIKRTNSGFISIHASSGDDDDEFFEEAYEGFTTPPEALLYKDAEESVEFEGETNLELVAFLREMDKLFLGTDEEQETALNRLLAKRLQYSDNVHFMWRLAKAHLLASDVATKNGDDTNKKRLIFEGKDYAFTAMSIDENNADTHKWYSLLIGLATDYVSNQEKIQLGYDFKEHMLKALELRPSDPYLYNYYGRYIYEVATMSWILRKAAAALYGEPPSGTIDEALENFLKAEALQPQFFSTNALYVGKCYLQKRDTKKAVAWFQTAVGIPGSSADELKSKEEAQLYLRKYT</sequence>
<evidence type="ECO:0000256" key="2">
    <source>
        <dbReference type="ARBA" id="ARBA00011375"/>
    </source>
</evidence>
<keyword evidence="4" id="KW-0677">Repeat</keyword>
<dbReference type="SUPFAM" id="SSF48452">
    <property type="entry name" value="TPR-like"/>
    <property type="match status" value="1"/>
</dbReference>
<evidence type="ECO:0000313" key="10">
    <source>
        <dbReference type="EnsemblMetazoa" id="XP_038044233.1"/>
    </source>
</evidence>
<organism evidence="10 11">
    <name type="scientific">Patiria miniata</name>
    <name type="common">Bat star</name>
    <name type="synonym">Asterina miniata</name>
    <dbReference type="NCBI Taxonomy" id="46514"/>
    <lineage>
        <taxon>Eukaryota</taxon>
        <taxon>Metazoa</taxon>
        <taxon>Echinodermata</taxon>
        <taxon>Eleutherozoa</taxon>
        <taxon>Asterozoa</taxon>
        <taxon>Asteroidea</taxon>
        <taxon>Valvatacea</taxon>
        <taxon>Valvatida</taxon>
        <taxon>Asterinidae</taxon>
        <taxon>Patiria</taxon>
    </lineage>
</organism>
<dbReference type="GeneID" id="119718881"/>
<dbReference type="InterPro" id="IPR011990">
    <property type="entry name" value="TPR-like_helical_dom_sf"/>
</dbReference>
<keyword evidence="9" id="KW-0812">Transmembrane</keyword>
<dbReference type="Gene3D" id="1.25.40.10">
    <property type="entry name" value="Tetratricopeptide repeat domain"/>
    <property type="match status" value="1"/>
</dbReference>
<dbReference type="GO" id="GO:0005739">
    <property type="term" value="C:mitochondrion"/>
    <property type="evidence" value="ECO:0007669"/>
    <property type="project" value="TreeGrafter"/>
</dbReference>
<dbReference type="PANTHER" id="PTHR16056:SF16">
    <property type="entry name" value="REGULATOR OF MICROTUBULE DYNAMICS PROTEIN 1"/>
    <property type="match status" value="1"/>
</dbReference>
<evidence type="ECO:0000256" key="9">
    <source>
        <dbReference type="SAM" id="Phobius"/>
    </source>
</evidence>
<dbReference type="RefSeq" id="XP_038044233.1">
    <property type="nucleotide sequence ID" value="XM_038188305.1"/>
</dbReference>
<evidence type="ECO:0000256" key="3">
    <source>
        <dbReference type="ARBA" id="ARBA00022490"/>
    </source>
</evidence>
<dbReference type="OMA" id="YRFKEHV"/>
<dbReference type="GO" id="GO:0008017">
    <property type="term" value="F:microtubule binding"/>
    <property type="evidence" value="ECO:0007669"/>
    <property type="project" value="TreeGrafter"/>
</dbReference>
<keyword evidence="5" id="KW-0802">TPR repeat</keyword>
<comment type="subunit">
    <text evidence="2">Interacts with microtubules.</text>
</comment>
<evidence type="ECO:0000313" key="11">
    <source>
        <dbReference type="Proteomes" id="UP000887568"/>
    </source>
</evidence>
<proteinExistence type="predicted"/>
<keyword evidence="6" id="KW-0206">Cytoskeleton</keyword>
<reference evidence="10" key="1">
    <citation type="submission" date="2022-11" db="UniProtKB">
        <authorList>
            <consortium name="EnsemblMetazoa"/>
        </authorList>
    </citation>
    <scope>IDENTIFICATION</scope>
</reference>
<dbReference type="GO" id="GO:0005876">
    <property type="term" value="C:spindle microtubule"/>
    <property type="evidence" value="ECO:0007669"/>
    <property type="project" value="TreeGrafter"/>
</dbReference>
<evidence type="ECO:0000256" key="1">
    <source>
        <dbReference type="ARBA" id="ARBA00004245"/>
    </source>
</evidence>
<dbReference type="EnsemblMetazoa" id="XM_038188305.1">
    <property type="protein sequence ID" value="XP_038044233.1"/>
    <property type="gene ID" value="LOC119718881"/>
</dbReference>
<evidence type="ECO:0000256" key="6">
    <source>
        <dbReference type="ARBA" id="ARBA00023212"/>
    </source>
</evidence>
<evidence type="ECO:0000256" key="5">
    <source>
        <dbReference type="ARBA" id="ARBA00022803"/>
    </source>
</evidence>
<dbReference type="InterPro" id="IPR049039">
    <property type="entry name" value="RMD1-3_a_helical_rpt"/>
</dbReference>
<protein>
    <recommendedName>
        <fullName evidence="7">Regulator of microtubule dynamics protein 1</fullName>
    </recommendedName>
    <alternativeName>
        <fullName evidence="8">Protein FAM82B</fullName>
    </alternativeName>
</protein>
<evidence type="ECO:0000256" key="7">
    <source>
        <dbReference type="ARBA" id="ARBA00039966"/>
    </source>
</evidence>
<name>A0A913YXG7_PATMI</name>
<comment type="subcellular location">
    <subcellularLocation>
        <location evidence="1">Cytoplasm</location>
        <location evidence="1">Cytoskeleton</location>
    </subcellularLocation>
</comment>
<accession>A0A913YXG7</accession>
<feature type="transmembrane region" description="Helical" evidence="9">
    <location>
        <begin position="12"/>
        <end position="31"/>
    </location>
</feature>
<evidence type="ECO:0000256" key="8">
    <source>
        <dbReference type="ARBA" id="ARBA00041958"/>
    </source>
</evidence>